<feature type="transmembrane region" description="Helical" evidence="2">
    <location>
        <begin position="573"/>
        <end position="593"/>
    </location>
</feature>
<dbReference type="EMBL" id="JAAMPC010000007">
    <property type="protein sequence ID" value="KAG2305250.1"/>
    <property type="molecule type" value="Genomic_DNA"/>
</dbReference>
<accession>A0A8X7V6I3</accession>
<keyword evidence="2" id="KW-0472">Membrane</keyword>
<dbReference type="Proteomes" id="UP000886595">
    <property type="component" value="Unassembled WGS sequence"/>
</dbReference>
<keyword evidence="2" id="KW-1133">Transmembrane helix</keyword>
<evidence type="ECO:0000313" key="3">
    <source>
        <dbReference type="EMBL" id="KAG2305250.1"/>
    </source>
</evidence>
<keyword evidence="4" id="KW-1185">Reference proteome</keyword>
<protein>
    <submittedName>
        <fullName evidence="3">Uncharacterized protein</fullName>
    </submittedName>
</protein>
<feature type="region of interest" description="Disordered" evidence="1">
    <location>
        <begin position="183"/>
        <end position="250"/>
    </location>
</feature>
<feature type="region of interest" description="Disordered" evidence="1">
    <location>
        <begin position="425"/>
        <end position="444"/>
    </location>
</feature>
<comment type="caution">
    <text evidence="3">The sequence shown here is derived from an EMBL/GenBank/DDBJ whole genome shotgun (WGS) entry which is preliminary data.</text>
</comment>
<organism evidence="3 4">
    <name type="scientific">Brassica carinata</name>
    <name type="common">Ethiopian mustard</name>
    <name type="synonym">Abyssinian cabbage</name>
    <dbReference type="NCBI Taxonomy" id="52824"/>
    <lineage>
        <taxon>Eukaryota</taxon>
        <taxon>Viridiplantae</taxon>
        <taxon>Streptophyta</taxon>
        <taxon>Embryophyta</taxon>
        <taxon>Tracheophyta</taxon>
        <taxon>Spermatophyta</taxon>
        <taxon>Magnoliopsida</taxon>
        <taxon>eudicotyledons</taxon>
        <taxon>Gunneridae</taxon>
        <taxon>Pentapetalae</taxon>
        <taxon>rosids</taxon>
        <taxon>malvids</taxon>
        <taxon>Brassicales</taxon>
        <taxon>Brassicaceae</taxon>
        <taxon>Brassiceae</taxon>
        <taxon>Brassica</taxon>
    </lineage>
</organism>
<feature type="compositionally biased region" description="Basic and acidic residues" evidence="1">
    <location>
        <begin position="191"/>
        <end position="225"/>
    </location>
</feature>
<evidence type="ECO:0000256" key="2">
    <source>
        <dbReference type="SAM" id="Phobius"/>
    </source>
</evidence>
<dbReference type="AlphaFoldDB" id="A0A8X7V6I3"/>
<name>A0A8X7V6I3_BRACI</name>
<gene>
    <name evidence="3" type="ORF">Bca52824_033901</name>
</gene>
<sequence length="595" mass="67588">MIRSDLFSVISVTGNGDMFLHTDYTRKGEMEDERVNLLLDRIRDKFDWSNTEWPVMEPEETKMEDIDSEAGKSVDDANVLADEADVVAEEETSSVNVPGKGKRKVNDEGAETRKKKLLCKRAAEKKQSIDRETKSFIEGLIHTSVTSLGDMLSTQMANMERMFTERMGKMESEVSQLRDAYRLNGEGPSKSNEDDAPSKSKDEEAPSKSKDDEAPSKSKDDEGPPKRKVGRPPSKSKGDQPTGTKKAGKKIAVQTNSFDFGLSTQDVFDLQQDPFVDGFDLSQVKVENSTKSRPVDMSIPHLLDDTKDAETAPDAALVFLGEEDWEKVTKWSSSSTPLRCGPTVLDDEIAKRLMDPYEWLHNLEIDAAMFVFRERTSLNRWKPYRVGFMTTVFSNMIKKEYNLLRGGRKKYSLHNLLVHHRRHREYDSPNPNHRLSSSSEHGEEEPRFMTFESGLEASRGFFIAGTSVANPWSICHVTGESFRKYPQLCIRGFLVQGTLVLDDPDFAEARTIVDNVGWMYTVLHVRPFCPRVVRECISNLYRSSCRFNFDPVLYPFHECFSTLNLCSFGDRRISKHIVVIFNLTVVSVILFWGSI</sequence>
<proteinExistence type="predicted"/>
<evidence type="ECO:0000313" key="4">
    <source>
        <dbReference type="Proteomes" id="UP000886595"/>
    </source>
</evidence>
<reference evidence="3 4" key="1">
    <citation type="submission" date="2020-02" db="EMBL/GenBank/DDBJ databases">
        <authorList>
            <person name="Ma Q."/>
            <person name="Huang Y."/>
            <person name="Song X."/>
            <person name="Pei D."/>
        </authorList>
    </citation>
    <scope>NUCLEOTIDE SEQUENCE [LARGE SCALE GENOMIC DNA]</scope>
    <source>
        <strain evidence="3">Sxm20200214</strain>
        <tissue evidence="3">Leaf</tissue>
    </source>
</reference>
<evidence type="ECO:0000256" key="1">
    <source>
        <dbReference type="SAM" id="MobiDB-lite"/>
    </source>
</evidence>
<feature type="region of interest" description="Disordered" evidence="1">
    <location>
        <begin position="94"/>
        <end position="113"/>
    </location>
</feature>
<feature type="compositionally biased region" description="Polar residues" evidence="1">
    <location>
        <begin position="429"/>
        <end position="439"/>
    </location>
</feature>
<keyword evidence="2" id="KW-0812">Transmembrane</keyword>